<reference evidence="1 2" key="1">
    <citation type="submission" date="2024-08" db="EMBL/GenBank/DDBJ databases">
        <title>Genome mining of Saccharopolyspora cebuensis PGLac3 from Nigerian medicinal plant.</title>
        <authorList>
            <person name="Ezeobiora C.E."/>
            <person name="Igbokwe N.H."/>
            <person name="Amin D.H."/>
            <person name="Mendie U.E."/>
        </authorList>
    </citation>
    <scope>NUCLEOTIDE SEQUENCE [LARGE SCALE GENOMIC DNA]</scope>
    <source>
        <strain evidence="1 2">PGLac3</strain>
    </source>
</reference>
<dbReference type="Gene3D" id="3.10.180.10">
    <property type="entry name" value="2,3-Dihydroxybiphenyl 1,2-Dioxygenase, domain 1"/>
    <property type="match status" value="1"/>
</dbReference>
<evidence type="ECO:0000313" key="2">
    <source>
        <dbReference type="Proteomes" id="UP001564626"/>
    </source>
</evidence>
<proteinExistence type="predicted"/>
<name>A0ABV4CNZ8_9PSEU</name>
<dbReference type="RefSeq" id="WP_345361758.1">
    <property type="nucleotide sequence ID" value="NZ_BAABII010000006.1"/>
</dbReference>
<dbReference type="SUPFAM" id="SSF54593">
    <property type="entry name" value="Glyoxalase/Bleomycin resistance protein/Dihydroxybiphenyl dioxygenase"/>
    <property type="match status" value="1"/>
</dbReference>
<evidence type="ECO:0000313" key="1">
    <source>
        <dbReference type="EMBL" id="MEY8042158.1"/>
    </source>
</evidence>
<dbReference type="InterPro" id="IPR029068">
    <property type="entry name" value="Glyas_Bleomycin-R_OHBP_Dase"/>
</dbReference>
<gene>
    <name evidence="1" type="ORF">AB8O55_22315</name>
</gene>
<organism evidence="1 2">
    <name type="scientific">Saccharopolyspora cebuensis</name>
    <dbReference type="NCBI Taxonomy" id="418759"/>
    <lineage>
        <taxon>Bacteria</taxon>
        <taxon>Bacillati</taxon>
        <taxon>Actinomycetota</taxon>
        <taxon>Actinomycetes</taxon>
        <taxon>Pseudonocardiales</taxon>
        <taxon>Pseudonocardiaceae</taxon>
        <taxon>Saccharopolyspora</taxon>
    </lineage>
</organism>
<dbReference type="EMBL" id="JBGEHV010000050">
    <property type="protein sequence ID" value="MEY8042158.1"/>
    <property type="molecule type" value="Genomic_DNA"/>
</dbReference>
<comment type="caution">
    <text evidence="1">The sequence shown here is derived from an EMBL/GenBank/DDBJ whole genome shotgun (WGS) entry which is preliminary data.</text>
</comment>
<protein>
    <submittedName>
        <fullName evidence="1">VOC family protein</fullName>
    </submittedName>
</protein>
<sequence length="234" mass="24347">MLPSPARGLRRAELLTADPLASVLRYQDLLGWVPVASDDGALDCWVGERRCASVRTPRTGEPNGWRPVFAGAAHDGSLTGPEDAIALVVRGRAQHGPHAPRPRPGEPCWVELATADPGRADAFWAETLNWAVRAESPGADYPGAESAGAGSAGADYLVDDRPLAGRSDGAAGAGWLCYFAVADLAGAQDRAVELGASARRRAHPVLGEVLLVTDSLDGTIGLAAVERWGGSAAR</sequence>
<dbReference type="Proteomes" id="UP001564626">
    <property type="component" value="Unassembled WGS sequence"/>
</dbReference>
<keyword evidence="2" id="KW-1185">Reference proteome</keyword>
<dbReference type="PANTHER" id="PTHR33993:SF14">
    <property type="entry name" value="GB|AAF24581.1"/>
    <property type="match status" value="1"/>
</dbReference>
<dbReference type="InterPro" id="IPR052164">
    <property type="entry name" value="Anthracycline_SecMetBiosynth"/>
</dbReference>
<accession>A0ABV4CNZ8</accession>
<dbReference type="PANTHER" id="PTHR33993">
    <property type="entry name" value="GLYOXALASE-RELATED"/>
    <property type="match status" value="1"/>
</dbReference>